<evidence type="ECO:0000256" key="1">
    <source>
        <dbReference type="ARBA" id="ARBA00001966"/>
    </source>
</evidence>
<dbReference type="InterPro" id="IPR007197">
    <property type="entry name" value="rSAM"/>
</dbReference>
<dbReference type="NCBIfam" id="TIGR04337">
    <property type="entry name" value="AmmeMemoSam_rS"/>
    <property type="match status" value="1"/>
</dbReference>
<dbReference type="SMART" id="SM00729">
    <property type="entry name" value="Elp3"/>
    <property type="match status" value="1"/>
</dbReference>
<dbReference type="Pfam" id="PF04055">
    <property type="entry name" value="Radical_SAM"/>
    <property type="match status" value="1"/>
</dbReference>
<evidence type="ECO:0000256" key="3">
    <source>
        <dbReference type="ARBA" id="ARBA00022691"/>
    </source>
</evidence>
<dbReference type="PANTHER" id="PTHR30352">
    <property type="entry name" value="PYRUVATE FORMATE-LYASE-ACTIVATING ENZYME"/>
    <property type="match status" value="1"/>
</dbReference>
<evidence type="ECO:0000313" key="9">
    <source>
        <dbReference type="EMBL" id="GID13999.1"/>
    </source>
</evidence>
<protein>
    <submittedName>
        <fullName evidence="9">AmmeMemoRadiSam system radical SAM enzyme</fullName>
    </submittedName>
</protein>
<dbReference type="InterPro" id="IPR006638">
    <property type="entry name" value="Elp3/MiaA/NifB-like_rSAM"/>
</dbReference>
<dbReference type="GO" id="GO:0003824">
    <property type="term" value="F:catalytic activity"/>
    <property type="evidence" value="ECO:0007669"/>
    <property type="project" value="InterPro"/>
</dbReference>
<evidence type="ECO:0000256" key="7">
    <source>
        <dbReference type="SAM" id="MobiDB-lite"/>
    </source>
</evidence>
<sequence length="403" mass="44284">MGSTEVDIGQPDRLSLADPYTVSTEYWHELPDGRIQCDVCPRACRLREGQRGLCFVRGRVDDRIVLASYGRSSGFCVDPIEKKPLNHFLPGSPVLSFGTAGCNLACRFCQNWDISKSREIDTLTSAAGPETLARAAEQLGCRSIAFTYNDPTIFLEYAMDVADACRERGIRAVAVSAGYVNEPARADLYAHMDAANIDLKAFTDEFYRKVAFGRLGAVLETLEYLASTDVWLEVTTLLIPGHNDSDAEIAEQCAWYAEHLGDRVPLHFTAFHPDFKMTDVPRTPPETLRRARRIALDHGLKYVYTGNVHDADGQTTRCPSCGEPVVERDWYVLGEYGLSDDGHCVHCGASVDGVYDGPPGSWGSRRRPVRLVEHGAPAGPHDRRTAPARTDTGNAAAATESGR</sequence>
<keyword evidence="10" id="KW-1185">Reference proteome</keyword>
<dbReference type="RefSeq" id="WP_203661539.1">
    <property type="nucleotide sequence ID" value="NZ_BAAAZM010000014.1"/>
</dbReference>
<evidence type="ECO:0000256" key="2">
    <source>
        <dbReference type="ARBA" id="ARBA00022485"/>
    </source>
</evidence>
<name>A0A8J3NC43_9ACTN</name>
<dbReference type="EMBL" id="BOMB01000028">
    <property type="protein sequence ID" value="GID13999.1"/>
    <property type="molecule type" value="Genomic_DNA"/>
</dbReference>
<keyword evidence="5" id="KW-0408">Iron</keyword>
<accession>A0A8J3NC43</accession>
<keyword evidence="6" id="KW-0411">Iron-sulfur</keyword>
<proteinExistence type="predicted"/>
<evidence type="ECO:0000313" key="10">
    <source>
        <dbReference type="Proteomes" id="UP000612808"/>
    </source>
</evidence>
<dbReference type="InterPro" id="IPR027596">
    <property type="entry name" value="AmmeMemoSam_rS"/>
</dbReference>
<dbReference type="GO" id="GO:0051539">
    <property type="term" value="F:4 iron, 4 sulfur cluster binding"/>
    <property type="evidence" value="ECO:0007669"/>
    <property type="project" value="UniProtKB-KW"/>
</dbReference>
<evidence type="ECO:0000256" key="5">
    <source>
        <dbReference type="ARBA" id="ARBA00023004"/>
    </source>
</evidence>
<dbReference type="SUPFAM" id="SSF102114">
    <property type="entry name" value="Radical SAM enzymes"/>
    <property type="match status" value="1"/>
</dbReference>
<gene>
    <name evidence="9" type="primary">pflA</name>
    <name evidence="9" type="ORF">Aru02nite_48880</name>
</gene>
<dbReference type="Gene3D" id="3.20.20.70">
    <property type="entry name" value="Aldolase class I"/>
    <property type="match status" value="1"/>
</dbReference>
<dbReference type="PROSITE" id="PS51918">
    <property type="entry name" value="RADICAL_SAM"/>
    <property type="match status" value="1"/>
</dbReference>
<dbReference type="GO" id="GO:0046872">
    <property type="term" value="F:metal ion binding"/>
    <property type="evidence" value="ECO:0007669"/>
    <property type="project" value="UniProtKB-KW"/>
</dbReference>
<evidence type="ECO:0000256" key="4">
    <source>
        <dbReference type="ARBA" id="ARBA00022723"/>
    </source>
</evidence>
<dbReference type="InterPro" id="IPR034457">
    <property type="entry name" value="Organic_radical-activating"/>
</dbReference>
<reference evidence="9" key="1">
    <citation type="submission" date="2021-01" db="EMBL/GenBank/DDBJ databases">
        <title>Whole genome shotgun sequence of Actinocatenispora rupis NBRC 107355.</title>
        <authorList>
            <person name="Komaki H."/>
            <person name="Tamura T."/>
        </authorList>
    </citation>
    <scope>NUCLEOTIDE SEQUENCE</scope>
    <source>
        <strain evidence="9">NBRC 107355</strain>
    </source>
</reference>
<comment type="caution">
    <text evidence="9">The sequence shown here is derived from an EMBL/GenBank/DDBJ whole genome shotgun (WGS) entry which is preliminary data.</text>
</comment>
<dbReference type="InterPro" id="IPR013785">
    <property type="entry name" value="Aldolase_TIM"/>
</dbReference>
<evidence type="ECO:0000259" key="8">
    <source>
        <dbReference type="PROSITE" id="PS51918"/>
    </source>
</evidence>
<organism evidence="9 10">
    <name type="scientific">Actinocatenispora rupis</name>
    <dbReference type="NCBI Taxonomy" id="519421"/>
    <lineage>
        <taxon>Bacteria</taxon>
        <taxon>Bacillati</taxon>
        <taxon>Actinomycetota</taxon>
        <taxon>Actinomycetes</taxon>
        <taxon>Micromonosporales</taxon>
        <taxon>Micromonosporaceae</taxon>
        <taxon>Actinocatenispora</taxon>
    </lineage>
</organism>
<dbReference type="SFLD" id="SFLDS00029">
    <property type="entry name" value="Radical_SAM"/>
    <property type="match status" value="1"/>
</dbReference>
<comment type="cofactor">
    <cofactor evidence="1">
        <name>[4Fe-4S] cluster</name>
        <dbReference type="ChEBI" id="CHEBI:49883"/>
    </cofactor>
</comment>
<dbReference type="Proteomes" id="UP000612808">
    <property type="component" value="Unassembled WGS sequence"/>
</dbReference>
<dbReference type="InterPro" id="IPR058240">
    <property type="entry name" value="rSAM_sf"/>
</dbReference>
<feature type="domain" description="Radical SAM core" evidence="8">
    <location>
        <begin position="87"/>
        <end position="307"/>
    </location>
</feature>
<keyword evidence="4" id="KW-0479">Metal-binding</keyword>
<dbReference type="SFLD" id="SFLDG01101">
    <property type="entry name" value="Uncharacterised_Radical_SAM_Su"/>
    <property type="match status" value="1"/>
</dbReference>
<evidence type="ECO:0000256" key="6">
    <source>
        <dbReference type="ARBA" id="ARBA00023014"/>
    </source>
</evidence>
<feature type="region of interest" description="Disordered" evidence="7">
    <location>
        <begin position="373"/>
        <end position="403"/>
    </location>
</feature>
<dbReference type="CDD" id="cd01335">
    <property type="entry name" value="Radical_SAM"/>
    <property type="match status" value="1"/>
</dbReference>
<dbReference type="AlphaFoldDB" id="A0A8J3NC43"/>
<keyword evidence="3" id="KW-0949">S-adenosyl-L-methionine</keyword>
<dbReference type="PANTHER" id="PTHR30352:SF5">
    <property type="entry name" value="PYRUVATE FORMATE-LYASE 1-ACTIVATING ENZYME"/>
    <property type="match status" value="1"/>
</dbReference>
<keyword evidence="2" id="KW-0004">4Fe-4S</keyword>